<accession>A0AAP7FTC2</accession>
<dbReference type="GO" id="GO:0005507">
    <property type="term" value="F:copper ion binding"/>
    <property type="evidence" value="ECO:0007669"/>
    <property type="project" value="InterPro"/>
</dbReference>
<dbReference type="GO" id="GO:0016491">
    <property type="term" value="F:oxidoreductase activity"/>
    <property type="evidence" value="ECO:0007669"/>
    <property type="project" value="InterPro"/>
</dbReference>
<evidence type="ECO:0000313" key="2">
    <source>
        <dbReference type="EMBL" id="NIY56785.1"/>
    </source>
</evidence>
<dbReference type="RefSeq" id="WP_014715008.1">
    <property type="nucleotide sequence ID" value="NZ_CP011923.2"/>
</dbReference>
<gene>
    <name evidence="2" type="ORF">CHQ83_05715</name>
</gene>
<proteinExistence type="predicted"/>
<evidence type="ECO:0000313" key="3">
    <source>
        <dbReference type="Proteomes" id="UP000774689"/>
    </source>
</evidence>
<evidence type="ECO:0000259" key="1">
    <source>
        <dbReference type="Pfam" id="PF07731"/>
    </source>
</evidence>
<organism evidence="2 3">
    <name type="scientific">Francisella orientalis</name>
    <dbReference type="NCBI Taxonomy" id="299583"/>
    <lineage>
        <taxon>Bacteria</taxon>
        <taxon>Pseudomonadati</taxon>
        <taxon>Pseudomonadota</taxon>
        <taxon>Gammaproteobacteria</taxon>
        <taxon>Thiotrichales</taxon>
        <taxon>Francisellaceae</taxon>
        <taxon>Francisella</taxon>
    </lineage>
</organism>
<reference evidence="2" key="1">
    <citation type="journal article" date="2020" name="Int. J. Syst. Evol. Microbiol.">
        <title>Reclassification of Francisella noatunensis subsp. orientalis Ottem et al. 2009 as Francisella orientalis sp. nov., Francisella noatunensis subsp. chilensis subsp. nov. and emended description of Francisella noatunensis.</title>
        <authorList>
            <person name="Ramirez-Paredes J.G."/>
            <person name="Larsson P."/>
            <person name="Thompson K.D."/>
            <person name="Penman D.J."/>
            <person name="Busse H.J."/>
            <person name="Ohrman C."/>
            <person name="Sjodin A."/>
            <person name="Soto E."/>
            <person name="Richards R.H."/>
            <person name="Adams A."/>
            <person name="Colquhoun D.J."/>
        </authorList>
    </citation>
    <scope>NUCLEOTIDE SEQUENCE</scope>
    <source>
        <strain evidence="2">LADL-07285A</strain>
    </source>
</reference>
<dbReference type="Pfam" id="PF07731">
    <property type="entry name" value="Cu-oxidase_2"/>
    <property type="match status" value="1"/>
</dbReference>
<name>A0AAP7FTC2_9GAMM</name>
<dbReference type="Proteomes" id="UP000774689">
    <property type="component" value="Unassembled WGS sequence"/>
</dbReference>
<dbReference type="InterPro" id="IPR011706">
    <property type="entry name" value="Cu-oxidase_C"/>
</dbReference>
<protein>
    <recommendedName>
        <fullName evidence="1">Plastocyanin-like domain-containing protein</fullName>
    </recommendedName>
</protein>
<comment type="caution">
    <text evidence="2">The sequence shown here is derived from an EMBL/GenBank/DDBJ whole genome shotgun (WGS) entry which is preliminary data.</text>
</comment>
<dbReference type="SUPFAM" id="SSF49503">
    <property type="entry name" value="Cupredoxins"/>
    <property type="match status" value="1"/>
</dbReference>
<dbReference type="EMBL" id="QPQM01000014">
    <property type="protein sequence ID" value="NIY56785.1"/>
    <property type="molecule type" value="Genomic_DNA"/>
</dbReference>
<dbReference type="Gene3D" id="2.60.40.420">
    <property type="entry name" value="Cupredoxins - blue copper proteins"/>
    <property type="match status" value="1"/>
</dbReference>
<dbReference type="InterPro" id="IPR008972">
    <property type="entry name" value="Cupredoxin"/>
</dbReference>
<feature type="domain" description="Plastocyanin-like" evidence="1">
    <location>
        <begin position="2"/>
        <end position="99"/>
    </location>
</feature>
<dbReference type="AlphaFoldDB" id="A0AAP7FTC2"/>
<sequence length="108" mass="12777">MKDYVWKINNQTWPNVTPIELKYGKMHLFEIDNETEMSHPIHIYDYDFKVVKINGKSIDDGVIRDTLYVEPKSSVTIALKANELGKWFIHYHMHSGMMTFIETKRTNV</sequence>